<keyword evidence="3" id="KW-1185">Reference proteome</keyword>
<dbReference type="AlphaFoldDB" id="A0A3P7IS70"/>
<evidence type="ECO:0000313" key="3">
    <source>
        <dbReference type="Proteomes" id="UP000270094"/>
    </source>
</evidence>
<feature type="compositionally biased region" description="Basic and acidic residues" evidence="1">
    <location>
        <begin position="86"/>
        <end position="111"/>
    </location>
</feature>
<feature type="region of interest" description="Disordered" evidence="1">
    <location>
        <begin position="82"/>
        <end position="118"/>
    </location>
</feature>
<protein>
    <submittedName>
        <fullName evidence="2">Uncharacterized protein</fullName>
    </submittedName>
</protein>
<dbReference type="EMBL" id="UYYB01013969">
    <property type="protein sequence ID" value="VDM69899.1"/>
    <property type="molecule type" value="Genomic_DNA"/>
</dbReference>
<sequence length="118" mass="13227">METLNLQLALEAPEKDKYVPGCCSDHSITFGQMSYKDIRLTDFGSLHWNIFGRAGFEEVNASYAIDPIVFLPKPIEKPKVTTAKIPAKENPKKTVDKAEQQQKSVDGDKKVPLPPKLR</sequence>
<name>A0A3P7IS70_STRVU</name>
<organism evidence="2 3">
    <name type="scientific">Strongylus vulgaris</name>
    <name type="common">Blood worm</name>
    <dbReference type="NCBI Taxonomy" id="40348"/>
    <lineage>
        <taxon>Eukaryota</taxon>
        <taxon>Metazoa</taxon>
        <taxon>Ecdysozoa</taxon>
        <taxon>Nematoda</taxon>
        <taxon>Chromadorea</taxon>
        <taxon>Rhabditida</taxon>
        <taxon>Rhabditina</taxon>
        <taxon>Rhabditomorpha</taxon>
        <taxon>Strongyloidea</taxon>
        <taxon>Strongylidae</taxon>
        <taxon>Strongylus</taxon>
    </lineage>
</organism>
<dbReference type="OrthoDB" id="5818856at2759"/>
<proteinExistence type="predicted"/>
<reference evidence="2 3" key="1">
    <citation type="submission" date="2018-11" db="EMBL/GenBank/DDBJ databases">
        <authorList>
            <consortium name="Pathogen Informatics"/>
        </authorList>
    </citation>
    <scope>NUCLEOTIDE SEQUENCE [LARGE SCALE GENOMIC DNA]</scope>
</reference>
<accession>A0A3P7IS70</accession>
<dbReference type="Proteomes" id="UP000270094">
    <property type="component" value="Unassembled WGS sequence"/>
</dbReference>
<gene>
    <name evidence="2" type="ORF">SVUK_LOCUS4897</name>
</gene>
<evidence type="ECO:0000313" key="2">
    <source>
        <dbReference type="EMBL" id="VDM69899.1"/>
    </source>
</evidence>
<evidence type="ECO:0000256" key="1">
    <source>
        <dbReference type="SAM" id="MobiDB-lite"/>
    </source>
</evidence>